<comment type="caution">
    <text evidence="10">The sequence shown here is derived from an EMBL/GenBank/DDBJ whole genome shotgun (WGS) entry which is preliminary data.</text>
</comment>
<evidence type="ECO:0000259" key="9">
    <source>
        <dbReference type="Pfam" id="PF13231"/>
    </source>
</evidence>
<dbReference type="GO" id="GO:0009103">
    <property type="term" value="P:lipopolysaccharide biosynthetic process"/>
    <property type="evidence" value="ECO:0007669"/>
    <property type="project" value="UniProtKB-ARBA"/>
</dbReference>
<dbReference type="InterPro" id="IPR050297">
    <property type="entry name" value="LipidA_mod_glycosyltrf_83"/>
</dbReference>
<dbReference type="OrthoDB" id="9764517at2"/>
<dbReference type="Pfam" id="PF13231">
    <property type="entry name" value="PMT_2"/>
    <property type="match status" value="1"/>
</dbReference>
<feature type="transmembrane region" description="Helical" evidence="8">
    <location>
        <begin position="204"/>
        <end position="221"/>
    </location>
</feature>
<reference evidence="10 11" key="1">
    <citation type="submission" date="2017-06" db="EMBL/GenBank/DDBJ databases">
        <title>Genome sequencing of cyanobaciteial culture collection at National Institute for Environmental Studies (NIES).</title>
        <authorList>
            <person name="Hirose Y."/>
            <person name="Shimura Y."/>
            <person name="Fujisawa T."/>
            <person name="Nakamura Y."/>
            <person name="Kawachi M."/>
        </authorList>
    </citation>
    <scope>NUCLEOTIDE SEQUENCE [LARGE SCALE GENOMIC DNA]</scope>
    <source>
        <strain evidence="10 11">NIES-4072</strain>
    </source>
</reference>
<feature type="transmembrane region" description="Helical" evidence="8">
    <location>
        <begin position="256"/>
        <end position="284"/>
    </location>
</feature>
<feature type="transmembrane region" description="Helical" evidence="8">
    <location>
        <begin position="415"/>
        <end position="434"/>
    </location>
</feature>
<dbReference type="Proteomes" id="UP000245124">
    <property type="component" value="Unassembled WGS sequence"/>
</dbReference>
<evidence type="ECO:0000313" key="10">
    <source>
        <dbReference type="EMBL" id="GBG17675.1"/>
    </source>
</evidence>
<dbReference type="AlphaFoldDB" id="A0A2R5FHJ6"/>
<comment type="subcellular location">
    <subcellularLocation>
        <location evidence="1">Cell membrane</location>
        <topology evidence="1">Multi-pass membrane protein</topology>
    </subcellularLocation>
</comment>
<evidence type="ECO:0000256" key="6">
    <source>
        <dbReference type="ARBA" id="ARBA00022989"/>
    </source>
</evidence>
<dbReference type="GO" id="GO:0005886">
    <property type="term" value="C:plasma membrane"/>
    <property type="evidence" value="ECO:0007669"/>
    <property type="project" value="UniProtKB-SubCell"/>
</dbReference>
<evidence type="ECO:0000256" key="8">
    <source>
        <dbReference type="SAM" id="Phobius"/>
    </source>
</evidence>
<organism evidence="10 11">
    <name type="scientific">Nostoc commune NIES-4072</name>
    <dbReference type="NCBI Taxonomy" id="2005467"/>
    <lineage>
        <taxon>Bacteria</taxon>
        <taxon>Bacillati</taxon>
        <taxon>Cyanobacteriota</taxon>
        <taxon>Cyanophyceae</taxon>
        <taxon>Nostocales</taxon>
        <taxon>Nostocaceae</taxon>
        <taxon>Nostoc</taxon>
    </lineage>
</organism>
<gene>
    <name evidence="10" type="ORF">NIES4072_13360</name>
</gene>
<feature type="transmembrane region" description="Helical" evidence="8">
    <location>
        <begin position="440"/>
        <end position="460"/>
    </location>
</feature>
<feature type="transmembrane region" description="Helical" evidence="8">
    <location>
        <begin position="296"/>
        <end position="313"/>
    </location>
</feature>
<feature type="transmembrane region" description="Helical" evidence="8">
    <location>
        <begin position="491"/>
        <end position="509"/>
    </location>
</feature>
<feature type="transmembrane region" description="Helical" evidence="8">
    <location>
        <begin position="227"/>
        <end position="244"/>
    </location>
</feature>
<dbReference type="GO" id="GO:0016763">
    <property type="term" value="F:pentosyltransferase activity"/>
    <property type="evidence" value="ECO:0007669"/>
    <property type="project" value="TreeGrafter"/>
</dbReference>
<dbReference type="InterPro" id="IPR038731">
    <property type="entry name" value="RgtA/B/C-like"/>
</dbReference>
<dbReference type="EMBL" id="BDUD01000001">
    <property type="protein sequence ID" value="GBG17675.1"/>
    <property type="molecule type" value="Genomic_DNA"/>
</dbReference>
<evidence type="ECO:0000313" key="11">
    <source>
        <dbReference type="Proteomes" id="UP000245124"/>
    </source>
</evidence>
<evidence type="ECO:0000256" key="2">
    <source>
        <dbReference type="ARBA" id="ARBA00022475"/>
    </source>
</evidence>
<feature type="domain" description="Glycosyltransferase RgtA/B/C/D-like" evidence="9">
    <location>
        <begin position="165"/>
        <end position="306"/>
    </location>
</feature>
<keyword evidence="11" id="KW-1185">Reference proteome</keyword>
<keyword evidence="2" id="KW-1003">Cell membrane</keyword>
<feature type="transmembrane region" description="Helical" evidence="8">
    <location>
        <begin position="94"/>
        <end position="116"/>
    </location>
</feature>
<name>A0A2R5FHJ6_NOSCO</name>
<keyword evidence="7 8" id="KW-0472">Membrane</keyword>
<evidence type="ECO:0000256" key="1">
    <source>
        <dbReference type="ARBA" id="ARBA00004651"/>
    </source>
</evidence>
<feature type="transmembrane region" description="Helical" evidence="8">
    <location>
        <begin position="467"/>
        <end position="485"/>
    </location>
</feature>
<evidence type="ECO:0000256" key="7">
    <source>
        <dbReference type="ARBA" id="ARBA00023136"/>
    </source>
</evidence>
<protein>
    <recommendedName>
        <fullName evidence="9">Glycosyltransferase RgtA/B/C/D-like domain-containing protein</fullName>
    </recommendedName>
</protein>
<sequence length="656" mass="74536">MFVLLPLVSLIVLYGIFYQRGSCWRSSVLSAAIVWGFLLTGITEILSLGKLLVFFWLVGVWILINIVLIYIYFQLVKKKKPIANQKTTLNLSPFSILLLCGVAFIIASVSLVALIAPPNNWDSMSYHMARIVHWIQNHSVAYYPTNYTAQLFLSPWSEFAIMHLQILSGGDRLANLVQCFSMAGSILGVSLIAKQIGADLHGQVFSAVVCATIPMGILQGSSTQNDYVVSFWLVCFVYYVLLTLNQSKNKTNLFKISASLGLAILTKTTAYIYAFPFLFCFFILNIKNLGWKIWKIAVTMGFVVLIINIGFYTRNLDLFHSPLATNPKLTNLDYTNDVFSLPILISNIIRNISLHIGIPSWKHTFLSSVRDVIEGDIRILHTVLGVDINDPRTTWVGFSLPTSLTLLHEDRAANFIHLLLIVLAIIFCLSWKRLRRQKYLVVYGALVVSAFLLFCLLLKWTPYNSRLHLPLFVLFSPFVGVVLSNLPQNKLVNSIAVILILSSLPWLFFNQSRPLISLLSTLKDGRIENIFNTSRTNQYFNNRVELREPYIGATNFLKSQKCFKVGLSIRADDWEYPFWILLENDKTQEIHIEHINVKNISSVKSKEYPYKDFIPCAIISIEPQNNQDKTSEEIVTQQGTYIKEWSAKPVSVFMAR</sequence>
<dbReference type="RefSeq" id="WP_109007836.1">
    <property type="nucleotide sequence ID" value="NZ_BDUD01000001.1"/>
</dbReference>
<keyword evidence="6 8" id="KW-1133">Transmembrane helix</keyword>
<dbReference type="PANTHER" id="PTHR33908:SF11">
    <property type="entry name" value="MEMBRANE PROTEIN"/>
    <property type="match status" value="1"/>
</dbReference>
<keyword evidence="3" id="KW-0328">Glycosyltransferase</keyword>
<evidence type="ECO:0000256" key="3">
    <source>
        <dbReference type="ARBA" id="ARBA00022676"/>
    </source>
</evidence>
<proteinExistence type="predicted"/>
<feature type="transmembrane region" description="Helical" evidence="8">
    <location>
        <begin position="51"/>
        <end position="73"/>
    </location>
</feature>
<accession>A0A2R5FHJ6</accession>
<evidence type="ECO:0000256" key="4">
    <source>
        <dbReference type="ARBA" id="ARBA00022679"/>
    </source>
</evidence>
<evidence type="ECO:0000256" key="5">
    <source>
        <dbReference type="ARBA" id="ARBA00022692"/>
    </source>
</evidence>
<keyword evidence="5 8" id="KW-0812">Transmembrane</keyword>
<dbReference type="PANTHER" id="PTHR33908">
    <property type="entry name" value="MANNOSYLTRANSFERASE YKCB-RELATED"/>
    <property type="match status" value="1"/>
</dbReference>
<keyword evidence="4" id="KW-0808">Transferase</keyword>